<dbReference type="GO" id="GO:0016020">
    <property type="term" value="C:membrane"/>
    <property type="evidence" value="ECO:0007669"/>
    <property type="project" value="UniProtKB-SubCell"/>
</dbReference>
<dbReference type="SUPFAM" id="SSF103473">
    <property type="entry name" value="MFS general substrate transporter"/>
    <property type="match status" value="1"/>
</dbReference>
<dbReference type="InterPro" id="IPR036259">
    <property type="entry name" value="MFS_trans_sf"/>
</dbReference>
<feature type="transmembrane region" description="Helical" evidence="9">
    <location>
        <begin position="147"/>
        <end position="169"/>
    </location>
</feature>
<dbReference type="InterPro" id="IPR051617">
    <property type="entry name" value="UNC-93-like_regulator"/>
</dbReference>
<name>A0A1I8BMV6_MELHA</name>
<keyword evidence="5 9" id="KW-0472">Membrane</keyword>
<evidence type="ECO:0000256" key="3">
    <source>
        <dbReference type="ARBA" id="ARBA00022692"/>
    </source>
</evidence>
<keyword evidence="4 9" id="KW-1133">Transmembrane helix</keyword>
<comment type="subcellular location">
    <subcellularLocation>
        <location evidence="1">Membrane</location>
        <topology evidence="1">Multi-pass membrane protein</topology>
    </subcellularLocation>
</comment>
<evidence type="ECO:0000256" key="8">
    <source>
        <dbReference type="ARBA" id="ARBA00041910"/>
    </source>
</evidence>
<keyword evidence="3 9" id="KW-0812">Transmembrane</keyword>
<feature type="transmembrane region" description="Helical" evidence="9">
    <location>
        <begin position="82"/>
        <end position="102"/>
    </location>
</feature>
<dbReference type="Proteomes" id="UP000095281">
    <property type="component" value="Unplaced"/>
</dbReference>
<evidence type="ECO:0000313" key="10">
    <source>
        <dbReference type="Proteomes" id="UP000095281"/>
    </source>
</evidence>
<organism evidence="10 11">
    <name type="scientific">Meloidogyne hapla</name>
    <name type="common">Root-knot nematode worm</name>
    <dbReference type="NCBI Taxonomy" id="6305"/>
    <lineage>
        <taxon>Eukaryota</taxon>
        <taxon>Metazoa</taxon>
        <taxon>Ecdysozoa</taxon>
        <taxon>Nematoda</taxon>
        <taxon>Chromadorea</taxon>
        <taxon>Rhabditida</taxon>
        <taxon>Tylenchina</taxon>
        <taxon>Tylenchomorpha</taxon>
        <taxon>Tylenchoidea</taxon>
        <taxon>Meloidogynidae</taxon>
        <taxon>Meloidogyninae</taxon>
        <taxon>Meloidogyne</taxon>
    </lineage>
</organism>
<dbReference type="InterPro" id="IPR010291">
    <property type="entry name" value="Ion_channel_UNC-93"/>
</dbReference>
<evidence type="ECO:0000256" key="9">
    <source>
        <dbReference type="SAM" id="Phobius"/>
    </source>
</evidence>
<feature type="transmembrane region" description="Helical" evidence="9">
    <location>
        <begin position="108"/>
        <end position="127"/>
    </location>
</feature>
<keyword evidence="10" id="KW-1185">Reference proteome</keyword>
<accession>A0A1I8BMV6</accession>
<sequence length="471" mass="52613">MPFNIRPACFLNPHTRNVLQLGIGFFFIFLAFNSQGFIEESVLDGYTQTGKVDKHAGYTSLSIIYASFTVCNFVAPPIIRLLGTRTSLVTAGFVYVLFLAGFLNVHQWFLYGTSALLGLAAAVLWTAQGKYLTLNSTPQSAGRHSSLFLCCAQACLSCGGLFLLIVFLLSPSDDVNTQMLQQSTNKTINNSFTSENVKLLYSFFTGIALIGVIVLSFLPPTQRNNTQEQQQSSKEENEETFILTEIRSTFIIAKTPKMLALAVVFANTGILLSFWSSIFPTSIINTIIFQSQFSPKILIALNGIVKGAGQPFLSLIFERLQLDKIRKSRIIFVGALIQFFAILLCFINLPNEAPLNQTTNEAIIKPRVWIALICGFLLSFCDACWSTQIFSFLIINYPTQSAQAFALLKFYQSLLTSLLFFFSGYMSLHWHLFILLISGAIGYWAFALAEKMEINEKNRRFASKIEPIELN</sequence>
<evidence type="ECO:0000313" key="11">
    <source>
        <dbReference type="WBParaSite" id="MhA1_Contig335.frz3.fgene1"/>
    </source>
</evidence>
<comment type="similarity">
    <text evidence="2">Belongs to the unc-93 family.</text>
</comment>
<feature type="transmembrane region" description="Helical" evidence="9">
    <location>
        <begin position="258"/>
        <end position="277"/>
    </location>
</feature>
<feature type="transmembrane region" description="Helical" evidence="9">
    <location>
        <begin position="369"/>
        <end position="395"/>
    </location>
</feature>
<protein>
    <recommendedName>
        <fullName evidence="7">UNC93-like protein MFSD11</fullName>
    </recommendedName>
    <alternativeName>
        <fullName evidence="8">Major facilitator superfamily domain-containing protein 11</fullName>
    </alternativeName>
</protein>
<feature type="transmembrane region" description="Helical" evidence="9">
    <location>
        <begin position="428"/>
        <end position="449"/>
    </location>
</feature>
<feature type="transmembrane region" description="Helical" evidence="9">
    <location>
        <begin position="402"/>
        <end position="422"/>
    </location>
</feature>
<dbReference type="Pfam" id="PF05978">
    <property type="entry name" value="UNC-93"/>
    <property type="match status" value="1"/>
</dbReference>
<dbReference type="PANTHER" id="PTHR23294">
    <property type="entry name" value="ET TRANSLATION PRODUCT-RELATED"/>
    <property type="match status" value="1"/>
</dbReference>
<evidence type="ECO:0000256" key="5">
    <source>
        <dbReference type="ARBA" id="ARBA00023136"/>
    </source>
</evidence>
<dbReference type="AlphaFoldDB" id="A0A1I8BMV6"/>
<keyword evidence="6" id="KW-0325">Glycoprotein</keyword>
<dbReference type="WBParaSite" id="MhA1_Contig335.frz3.fgene1">
    <property type="protein sequence ID" value="MhA1_Contig335.frz3.fgene1"/>
    <property type="gene ID" value="MhA1_Contig335.frz3.fgene1"/>
</dbReference>
<reference evidence="11" key="1">
    <citation type="submission" date="2016-11" db="UniProtKB">
        <authorList>
            <consortium name="WormBaseParasite"/>
        </authorList>
    </citation>
    <scope>IDENTIFICATION</scope>
</reference>
<feature type="transmembrane region" description="Helical" evidence="9">
    <location>
        <begin position="199"/>
        <end position="218"/>
    </location>
</feature>
<feature type="transmembrane region" description="Helical" evidence="9">
    <location>
        <begin position="329"/>
        <end position="349"/>
    </location>
</feature>
<feature type="transmembrane region" description="Helical" evidence="9">
    <location>
        <begin position="297"/>
        <end position="317"/>
    </location>
</feature>
<dbReference type="OMA" id="IYLEINC"/>
<evidence type="ECO:0000256" key="7">
    <source>
        <dbReference type="ARBA" id="ARBA00040302"/>
    </source>
</evidence>
<evidence type="ECO:0000256" key="1">
    <source>
        <dbReference type="ARBA" id="ARBA00004141"/>
    </source>
</evidence>
<dbReference type="PANTHER" id="PTHR23294:SF0">
    <property type="entry name" value="UNC93-LIKE PROTEIN MFSD11"/>
    <property type="match status" value="1"/>
</dbReference>
<evidence type="ECO:0000256" key="4">
    <source>
        <dbReference type="ARBA" id="ARBA00022989"/>
    </source>
</evidence>
<feature type="transmembrane region" description="Helical" evidence="9">
    <location>
        <begin position="58"/>
        <end position="75"/>
    </location>
</feature>
<evidence type="ECO:0000256" key="2">
    <source>
        <dbReference type="ARBA" id="ARBA00009172"/>
    </source>
</evidence>
<dbReference type="Gene3D" id="1.20.1250.20">
    <property type="entry name" value="MFS general substrate transporter like domains"/>
    <property type="match status" value="1"/>
</dbReference>
<evidence type="ECO:0000256" key="6">
    <source>
        <dbReference type="ARBA" id="ARBA00023180"/>
    </source>
</evidence>
<feature type="transmembrane region" description="Helical" evidence="9">
    <location>
        <begin position="21"/>
        <end position="38"/>
    </location>
</feature>
<proteinExistence type="inferred from homology"/>